<dbReference type="Proteomes" id="UP000813215">
    <property type="component" value="Unassembled WGS sequence"/>
</dbReference>
<feature type="compositionally biased region" description="Basic and acidic residues" evidence="2">
    <location>
        <begin position="673"/>
        <end position="688"/>
    </location>
</feature>
<accession>A0A9E3LTS3</accession>
<dbReference type="EMBL" id="JAHHHW010000087">
    <property type="protein sequence ID" value="MBW4432539.1"/>
    <property type="molecule type" value="Genomic_DNA"/>
</dbReference>
<dbReference type="SUPFAM" id="SSF53850">
    <property type="entry name" value="Periplasmic binding protein-like II"/>
    <property type="match status" value="1"/>
</dbReference>
<evidence type="ECO:0000256" key="2">
    <source>
        <dbReference type="SAM" id="MobiDB-lite"/>
    </source>
</evidence>
<feature type="region of interest" description="Disordered" evidence="2">
    <location>
        <begin position="671"/>
        <end position="692"/>
    </location>
</feature>
<gene>
    <name evidence="4" type="ORF">KME28_12600</name>
</gene>
<protein>
    <submittedName>
        <fullName evidence="4">DUF4912 domain-containing protein</fullName>
    </submittedName>
</protein>
<evidence type="ECO:0000259" key="3">
    <source>
        <dbReference type="Pfam" id="PF12849"/>
    </source>
</evidence>
<name>A0A9E3LTS3_9NOST</name>
<keyword evidence="1" id="KW-0732">Signal</keyword>
<reference evidence="4" key="2">
    <citation type="journal article" date="2022" name="Microbiol. Resour. Announc.">
        <title>Metagenome Sequencing to Explore Phylogenomics of Terrestrial Cyanobacteria.</title>
        <authorList>
            <person name="Ward R.D."/>
            <person name="Stajich J.E."/>
            <person name="Johansen J.R."/>
            <person name="Huntemann M."/>
            <person name="Clum A."/>
            <person name="Foster B."/>
            <person name="Foster B."/>
            <person name="Roux S."/>
            <person name="Palaniappan K."/>
            <person name="Varghese N."/>
            <person name="Mukherjee S."/>
            <person name="Reddy T.B.K."/>
            <person name="Daum C."/>
            <person name="Copeland A."/>
            <person name="Chen I.A."/>
            <person name="Ivanova N.N."/>
            <person name="Kyrpides N.C."/>
            <person name="Shapiro N."/>
            <person name="Eloe-Fadrosh E.A."/>
            <person name="Pietrasiak N."/>
        </authorList>
    </citation>
    <scope>NUCLEOTIDE SEQUENCE</scope>
    <source>
        <strain evidence="4">HA4357-MV3</strain>
    </source>
</reference>
<dbReference type="InterPro" id="IPR024370">
    <property type="entry name" value="PBP_domain"/>
</dbReference>
<reference evidence="4" key="1">
    <citation type="submission" date="2021-05" db="EMBL/GenBank/DDBJ databases">
        <authorList>
            <person name="Pietrasiak N."/>
            <person name="Ward R."/>
            <person name="Stajich J.E."/>
            <person name="Kurbessoian T."/>
        </authorList>
    </citation>
    <scope>NUCLEOTIDE SEQUENCE</scope>
    <source>
        <strain evidence="4">HA4357-MV3</strain>
    </source>
</reference>
<dbReference type="InterPro" id="IPR050811">
    <property type="entry name" value="Phosphate_ABC_transporter"/>
</dbReference>
<dbReference type="PROSITE" id="PS51257">
    <property type="entry name" value="PROKAR_LIPOPROTEIN"/>
    <property type="match status" value="1"/>
</dbReference>
<dbReference type="PANTHER" id="PTHR30570">
    <property type="entry name" value="PERIPLASMIC PHOSPHATE BINDING COMPONENT OF PHOSPHATE ABC TRANSPORTER"/>
    <property type="match status" value="1"/>
</dbReference>
<proteinExistence type="predicted"/>
<comment type="caution">
    <text evidence="4">The sequence shown here is derived from an EMBL/GenBank/DDBJ whole genome shotgun (WGS) entry which is preliminary data.</text>
</comment>
<dbReference type="InterPro" id="IPR032585">
    <property type="entry name" value="DUF4912"/>
</dbReference>
<feature type="domain" description="PBP" evidence="3">
    <location>
        <begin position="54"/>
        <end position="283"/>
    </location>
</feature>
<dbReference type="Gene3D" id="3.40.190.10">
    <property type="entry name" value="Periplasmic binding protein-like II"/>
    <property type="match status" value="2"/>
</dbReference>
<evidence type="ECO:0000256" key="1">
    <source>
        <dbReference type="ARBA" id="ARBA00022729"/>
    </source>
</evidence>
<dbReference type="AlphaFoldDB" id="A0A9E3LTS3"/>
<sequence length="805" mass="89250">MLSQTKSLNSLVILFACSAVSTPLVVSLIVRPLLAQSSDVSTSFPSFPMPQSVPSGTQVQINGTTSMEKINQTLAQSFKARFPGTEVKIAYDGTDASLKALPNGKIDLAAIGRPLTEVEKAQGLVTIPLTRNKIAVIVAKDNSFKGSLTSEQFAQIFRGEITNWSQIGGSSQAIRLVDRPGNSDVRQAFENYLVFQKAPFQTGANAVKLSQDSTQAVIKQLGTDGIGYAIADQVINNPNVRMIPMHEVLPTDPRYPFSQPLLYAYRRSNPSPATVAFLGYATAAQNKQIIEKATVATTGSEIAAQNQNASPQNTSSPGAKTSPGITNTVATESWRGSPWWWLLLLPFLGGFAWLLQRNRGSQAKTVAAPVPASVSIPESRIILTPRNCRNAYAYWEVPDQVKADLQRQGGHNLKLHLYDVTNIEMNSKRPHSVKEFDCNPGEQDLHIPITVDNRDYIVELGYTTSNGHWLTIARSAHVRVPACTGVDNIHTTKADNHILVSDRPVVTQDESRVILVPRNSKNAYAYWEIPETHKAELRRQGGQKLALRIYDTTNIDLERQTPHSLWEFDCDQQTSDLHIPINQSDRDYVAELGYLTNDNRWLKLARSTPVKFPSTTSVESTVKPSSDVVTTLAGLICEQVESPSQTTTTNLTGDVTNTVNKTIARMEATARSYLEREKSSPDSDRTTDDSSTMKNDCRIILVPHNSQDAYAYWEVSDDYKAAKRQQGGRRFVLRVHDVTNLDIDRQPAHSTQQYTCDEHDQDKHVLIPVSDRDYIAELGYYTDDNHWLGIIRSLHVHVPADTTSR</sequence>
<dbReference type="Pfam" id="PF16258">
    <property type="entry name" value="DUF4912"/>
    <property type="match status" value="3"/>
</dbReference>
<evidence type="ECO:0000313" key="4">
    <source>
        <dbReference type="EMBL" id="MBW4432539.1"/>
    </source>
</evidence>
<dbReference type="PANTHER" id="PTHR30570:SF1">
    <property type="entry name" value="PHOSPHATE-BINDING PROTEIN PSTS"/>
    <property type="match status" value="1"/>
</dbReference>
<dbReference type="Pfam" id="PF12849">
    <property type="entry name" value="PBP_like_2"/>
    <property type="match status" value="1"/>
</dbReference>
<organism evidence="4 5">
    <name type="scientific">Pelatocladus maniniholoensis HA4357-MV3</name>
    <dbReference type="NCBI Taxonomy" id="1117104"/>
    <lineage>
        <taxon>Bacteria</taxon>
        <taxon>Bacillati</taxon>
        <taxon>Cyanobacteriota</taxon>
        <taxon>Cyanophyceae</taxon>
        <taxon>Nostocales</taxon>
        <taxon>Nostocaceae</taxon>
        <taxon>Pelatocladus</taxon>
    </lineage>
</organism>
<evidence type="ECO:0000313" key="5">
    <source>
        <dbReference type="Proteomes" id="UP000813215"/>
    </source>
</evidence>
<feature type="region of interest" description="Disordered" evidence="2">
    <location>
        <begin position="303"/>
        <end position="324"/>
    </location>
</feature>